<feature type="transmembrane region" description="Helical" evidence="5">
    <location>
        <begin position="397"/>
        <end position="428"/>
    </location>
</feature>
<reference evidence="7" key="1">
    <citation type="submission" date="2021-10" db="EMBL/GenBank/DDBJ databases">
        <title>De novo Genome Assembly of Clathrus columnatus (Basidiomycota, Fungi) Using Illumina and Nanopore Sequence Data.</title>
        <authorList>
            <person name="Ogiso-Tanaka E."/>
            <person name="Itagaki H."/>
            <person name="Hosoya T."/>
            <person name="Hosaka K."/>
        </authorList>
    </citation>
    <scope>NUCLEOTIDE SEQUENCE</scope>
    <source>
        <strain evidence="7">MO-923</strain>
    </source>
</reference>
<feature type="domain" description="Major facilitator superfamily (MFS) profile" evidence="6">
    <location>
        <begin position="43"/>
        <end position="431"/>
    </location>
</feature>
<keyword evidence="8" id="KW-1185">Reference proteome</keyword>
<sequence length="431" mass="46830">MSVILALELELKKSYHSYLLKLTGSTTTSDEGAVYDRFSESRKRIIFAVVLWTSFLPSGAFASGFLNIAKDLKVDVTILNYILSSYIFFKAVAGLFWGIYATFYGRRFVYLLSLPLICAGSLGAALSVSAGQLAFSRILQAIGISSISSTGIAVISDIYRRENRGTAVGFLNGNPIPVIAPFLSGIITSYISWRAMHIVLVFMSSLSVIFTFLYLPETSHPGAMGAYNILTPGSKPEYKLLNPIKSLKLFKIPGILFWRCGIPWQSHSYGVESPILVGLCFFPADIGYVFGAAISGYLSDKSIIKSQKRQGGKWIPEDRLYQAFLSSLILVPPSVFLAGLTLEYVPGRLGLGINLTCLFVNGFGIGVIQSPAYAYILDILRERSAETKAINGAMENLFASIVSATILPSINTIGVGWSFAFIAGVGWIGSL</sequence>
<evidence type="ECO:0000256" key="1">
    <source>
        <dbReference type="ARBA" id="ARBA00004141"/>
    </source>
</evidence>
<dbReference type="EMBL" id="BPWL01000006">
    <property type="protein sequence ID" value="GJJ10945.1"/>
    <property type="molecule type" value="Genomic_DNA"/>
</dbReference>
<evidence type="ECO:0000256" key="5">
    <source>
        <dbReference type="SAM" id="Phobius"/>
    </source>
</evidence>
<feature type="transmembrane region" description="Helical" evidence="5">
    <location>
        <begin position="78"/>
        <end position="101"/>
    </location>
</feature>
<dbReference type="SUPFAM" id="SSF103473">
    <property type="entry name" value="MFS general substrate transporter"/>
    <property type="match status" value="1"/>
</dbReference>
<evidence type="ECO:0000259" key="6">
    <source>
        <dbReference type="PROSITE" id="PS50850"/>
    </source>
</evidence>
<dbReference type="Proteomes" id="UP001050691">
    <property type="component" value="Unassembled WGS sequence"/>
</dbReference>
<evidence type="ECO:0000256" key="3">
    <source>
        <dbReference type="ARBA" id="ARBA00022989"/>
    </source>
</evidence>
<feature type="transmembrane region" description="Helical" evidence="5">
    <location>
        <begin position="45"/>
        <end position="66"/>
    </location>
</feature>
<dbReference type="PANTHER" id="PTHR23502:SF64">
    <property type="entry name" value="TRANSPORTER, PUTATIVE (AFU_ORTHOLOGUE AFUA_3G11760)-RELATED"/>
    <property type="match status" value="1"/>
</dbReference>
<gene>
    <name evidence="7" type="ORF">Clacol_005174</name>
</gene>
<comment type="caution">
    <text evidence="7">The sequence shown here is derived from an EMBL/GenBank/DDBJ whole genome shotgun (WGS) entry which is preliminary data.</text>
</comment>
<evidence type="ECO:0000313" key="7">
    <source>
        <dbReference type="EMBL" id="GJJ10945.1"/>
    </source>
</evidence>
<evidence type="ECO:0000256" key="4">
    <source>
        <dbReference type="ARBA" id="ARBA00023136"/>
    </source>
</evidence>
<feature type="transmembrane region" description="Helical" evidence="5">
    <location>
        <begin position="108"/>
        <end position="128"/>
    </location>
</feature>
<feature type="transmembrane region" description="Helical" evidence="5">
    <location>
        <begin position="352"/>
        <end position="376"/>
    </location>
</feature>
<feature type="transmembrane region" description="Helical" evidence="5">
    <location>
        <begin position="134"/>
        <end position="155"/>
    </location>
</feature>
<dbReference type="InterPro" id="IPR020846">
    <property type="entry name" value="MFS_dom"/>
</dbReference>
<dbReference type="PANTHER" id="PTHR23502">
    <property type="entry name" value="MAJOR FACILITATOR SUPERFAMILY"/>
    <property type="match status" value="1"/>
</dbReference>
<feature type="transmembrane region" description="Helical" evidence="5">
    <location>
        <begin position="320"/>
        <end position="340"/>
    </location>
</feature>
<dbReference type="InterPro" id="IPR011701">
    <property type="entry name" value="MFS"/>
</dbReference>
<comment type="subcellular location">
    <subcellularLocation>
        <location evidence="1">Membrane</location>
        <topology evidence="1">Multi-pass membrane protein</topology>
    </subcellularLocation>
</comment>
<evidence type="ECO:0000313" key="8">
    <source>
        <dbReference type="Proteomes" id="UP001050691"/>
    </source>
</evidence>
<protein>
    <recommendedName>
        <fullName evidence="6">Major facilitator superfamily (MFS) profile domain-containing protein</fullName>
    </recommendedName>
</protein>
<feature type="transmembrane region" description="Helical" evidence="5">
    <location>
        <begin position="275"/>
        <end position="299"/>
    </location>
</feature>
<dbReference type="Pfam" id="PF07690">
    <property type="entry name" value="MFS_1"/>
    <property type="match status" value="1"/>
</dbReference>
<organism evidence="7 8">
    <name type="scientific">Clathrus columnatus</name>
    <dbReference type="NCBI Taxonomy" id="1419009"/>
    <lineage>
        <taxon>Eukaryota</taxon>
        <taxon>Fungi</taxon>
        <taxon>Dikarya</taxon>
        <taxon>Basidiomycota</taxon>
        <taxon>Agaricomycotina</taxon>
        <taxon>Agaricomycetes</taxon>
        <taxon>Phallomycetidae</taxon>
        <taxon>Phallales</taxon>
        <taxon>Clathraceae</taxon>
        <taxon>Clathrus</taxon>
    </lineage>
</organism>
<dbReference type="AlphaFoldDB" id="A0AAV5AG82"/>
<dbReference type="PROSITE" id="PS50850">
    <property type="entry name" value="MFS"/>
    <property type="match status" value="1"/>
</dbReference>
<feature type="transmembrane region" description="Helical" evidence="5">
    <location>
        <begin position="195"/>
        <end position="215"/>
    </location>
</feature>
<dbReference type="InterPro" id="IPR036259">
    <property type="entry name" value="MFS_trans_sf"/>
</dbReference>
<keyword evidence="2 5" id="KW-0812">Transmembrane</keyword>
<proteinExistence type="predicted"/>
<dbReference type="Gene3D" id="1.20.1720.10">
    <property type="entry name" value="Multidrug resistance protein D"/>
    <property type="match status" value="1"/>
</dbReference>
<keyword evidence="4 5" id="KW-0472">Membrane</keyword>
<dbReference type="GO" id="GO:0005886">
    <property type="term" value="C:plasma membrane"/>
    <property type="evidence" value="ECO:0007669"/>
    <property type="project" value="TreeGrafter"/>
</dbReference>
<dbReference type="GO" id="GO:0022857">
    <property type="term" value="F:transmembrane transporter activity"/>
    <property type="evidence" value="ECO:0007669"/>
    <property type="project" value="InterPro"/>
</dbReference>
<keyword evidence="3 5" id="KW-1133">Transmembrane helix</keyword>
<accession>A0AAV5AG82</accession>
<evidence type="ECO:0000256" key="2">
    <source>
        <dbReference type="ARBA" id="ARBA00022692"/>
    </source>
</evidence>
<name>A0AAV5AG82_9AGAM</name>